<evidence type="ECO:0000313" key="2">
    <source>
        <dbReference type="EnsemblPlants" id="AES67988"/>
    </source>
</evidence>
<evidence type="ECO:0000313" key="1">
    <source>
        <dbReference type="EMBL" id="AES67988.1"/>
    </source>
</evidence>
<reference evidence="2" key="3">
    <citation type="submission" date="2015-04" db="UniProtKB">
        <authorList>
            <consortium name="EnsemblPlants"/>
        </authorList>
    </citation>
    <scope>IDENTIFICATION</scope>
    <source>
        <strain evidence="2">cv. Jemalong A17</strain>
    </source>
</reference>
<dbReference type="Proteomes" id="UP000002051">
    <property type="component" value="Chromosome 2"/>
</dbReference>
<sequence>MRHSVSMEMLELNENVNNESKPTVITSKQEEREICLFTMAFQILTSASPITKLTMEPTLRHIRTNLHCEDG</sequence>
<keyword evidence="3" id="KW-1185">Reference proteome</keyword>
<dbReference type="EnsemblPlants" id="AES67988">
    <property type="protein sequence ID" value="AES67988"/>
    <property type="gene ID" value="MTR_2g101730"/>
</dbReference>
<organism evidence="1 3">
    <name type="scientific">Medicago truncatula</name>
    <name type="common">Barrel medic</name>
    <name type="synonym">Medicago tribuloides</name>
    <dbReference type="NCBI Taxonomy" id="3880"/>
    <lineage>
        <taxon>Eukaryota</taxon>
        <taxon>Viridiplantae</taxon>
        <taxon>Streptophyta</taxon>
        <taxon>Embryophyta</taxon>
        <taxon>Tracheophyta</taxon>
        <taxon>Spermatophyta</taxon>
        <taxon>Magnoliopsida</taxon>
        <taxon>eudicotyledons</taxon>
        <taxon>Gunneridae</taxon>
        <taxon>Pentapetalae</taxon>
        <taxon>rosids</taxon>
        <taxon>fabids</taxon>
        <taxon>Fabales</taxon>
        <taxon>Fabaceae</taxon>
        <taxon>Papilionoideae</taxon>
        <taxon>50 kb inversion clade</taxon>
        <taxon>NPAAA clade</taxon>
        <taxon>Hologalegina</taxon>
        <taxon>IRL clade</taxon>
        <taxon>Trifolieae</taxon>
        <taxon>Medicago</taxon>
    </lineage>
</organism>
<reference evidence="1 3" key="2">
    <citation type="journal article" date="2014" name="BMC Genomics">
        <title>An improved genome release (version Mt4.0) for the model legume Medicago truncatula.</title>
        <authorList>
            <person name="Tang H."/>
            <person name="Krishnakumar V."/>
            <person name="Bidwell S."/>
            <person name="Rosen B."/>
            <person name="Chan A."/>
            <person name="Zhou S."/>
            <person name="Gentzbittel L."/>
            <person name="Childs K.L."/>
            <person name="Yandell M."/>
            <person name="Gundlach H."/>
            <person name="Mayer K.F."/>
            <person name="Schwartz D.C."/>
            <person name="Town C.D."/>
        </authorList>
    </citation>
    <scope>GENOME REANNOTATION</scope>
    <source>
        <strain evidence="2 3">cv. Jemalong A17</strain>
    </source>
</reference>
<proteinExistence type="predicted"/>
<protein>
    <submittedName>
        <fullName evidence="1 2">Uncharacterized protein</fullName>
    </submittedName>
</protein>
<name>G7IUR4_MEDTR</name>
<evidence type="ECO:0000313" key="3">
    <source>
        <dbReference type="Proteomes" id="UP000002051"/>
    </source>
</evidence>
<dbReference type="PaxDb" id="3880-AES67988"/>
<dbReference type="HOGENOM" id="CLU_2743778_0_0_1"/>
<reference evidence="1 3" key="1">
    <citation type="journal article" date="2011" name="Nature">
        <title>The Medicago genome provides insight into the evolution of rhizobial symbioses.</title>
        <authorList>
            <person name="Young N.D."/>
            <person name="Debelle F."/>
            <person name="Oldroyd G.E."/>
            <person name="Geurts R."/>
            <person name="Cannon S.B."/>
            <person name="Udvardi M.K."/>
            <person name="Benedito V.A."/>
            <person name="Mayer K.F."/>
            <person name="Gouzy J."/>
            <person name="Schoof H."/>
            <person name="Van de Peer Y."/>
            <person name="Proost S."/>
            <person name="Cook D.R."/>
            <person name="Meyers B.C."/>
            <person name="Spannagl M."/>
            <person name="Cheung F."/>
            <person name="De Mita S."/>
            <person name="Krishnakumar V."/>
            <person name="Gundlach H."/>
            <person name="Zhou S."/>
            <person name="Mudge J."/>
            <person name="Bharti A.K."/>
            <person name="Murray J.D."/>
            <person name="Naoumkina M.A."/>
            <person name="Rosen B."/>
            <person name="Silverstein K.A."/>
            <person name="Tang H."/>
            <person name="Rombauts S."/>
            <person name="Zhao P.X."/>
            <person name="Zhou P."/>
            <person name="Barbe V."/>
            <person name="Bardou P."/>
            <person name="Bechner M."/>
            <person name="Bellec A."/>
            <person name="Berger A."/>
            <person name="Berges H."/>
            <person name="Bidwell S."/>
            <person name="Bisseling T."/>
            <person name="Choisne N."/>
            <person name="Couloux A."/>
            <person name="Denny R."/>
            <person name="Deshpande S."/>
            <person name="Dai X."/>
            <person name="Doyle J.J."/>
            <person name="Dudez A.M."/>
            <person name="Farmer A.D."/>
            <person name="Fouteau S."/>
            <person name="Franken C."/>
            <person name="Gibelin C."/>
            <person name="Gish J."/>
            <person name="Goldstein S."/>
            <person name="Gonzalez A.J."/>
            <person name="Green P.J."/>
            <person name="Hallab A."/>
            <person name="Hartog M."/>
            <person name="Hua A."/>
            <person name="Humphray S.J."/>
            <person name="Jeong D.H."/>
            <person name="Jing Y."/>
            <person name="Jocker A."/>
            <person name="Kenton S.M."/>
            <person name="Kim D.J."/>
            <person name="Klee K."/>
            <person name="Lai H."/>
            <person name="Lang C."/>
            <person name="Lin S."/>
            <person name="Macmil S.L."/>
            <person name="Magdelenat G."/>
            <person name="Matthews L."/>
            <person name="McCorrison J."/>
            <person name="Monaghan E.L."/>
            <person name="Mun J.H."/>
            <person name="Najar F.Z."/>
            <person name="Nicholson C."/>
            <person name="Noirot C."/>
            <person name="O'Bleness M."/>
            <person name="Paule C.R."/>
            <person name="Poulain J."/>
            <person name="Prion F."/>
            <person name="Qin B."/>
            <person name="Qu C."/>
            <person name="Retzel E.F."/>
            <person name="Riddle C."/>
            <person name="Sallet E."/>
            <person name="Samain S."/>
            <person name="Samson N."/>
            <person name="Sanders I."/>
            <person name="Saurat O."/>
            <person name="Scarpelli C."/>
            <person name="Schiex T."/>
            <person name="Segurens B."/>
            <person name="Severin A.J."/>
            <person name="Sherrier D.J."/>
            <person name="Shi R."/>
            <person name="Sims S."/>
            <person name="Singer S.R."/>
            <person name="Sinharoy S."/>
            <person name="Sterck L."/>
            <person name="Viollet A."/>
            <person name="Wang B.B."/>
            <person name="Wang K."/>
            <person name="Wang M."/>
            <person name="Wang X."/>
            <person name="Warfsmann J."/>
            <person name="Weissenbach J."/>
            <person name="White D.D."/>
            <person name="White J.D."/>
            <person name="Wiley G.B."/>
            <person name="Wincker P."/>
            <person name="Xing Y."/>
            <person name="Yang L."/>
            <person name="Yao Z."/>
            <person name="Ying F."/>
            <person name="Zhai J."/>
            <person name="Zhou L."/>
            <person name="Zuber A."/>
            <person name="Denarie J."/>
            <person name="Dixon R.A."/>
            <person name="May G.D."/>
            <person name="Schwartz D.C."/>
            <person name="Rogers J."/>
            <person name="Quetier F."/>
            <person name="Town C.D."/>
            <person name="Roe B.A."/>
        </authorList>
    </citation>
    <scope>NUCLEOTIDE SEQUENCE [LARGE SCALE GENOMIC DNA]</scope>
    <source>
        <strain evidence="1">A17</strain>
        <strain evidence="2 3">cv. Jemalong A17</strain>
    </source>
</reference>
<gene>
    <name evidence="1" type="ordered locus">MTR_2g101730</name>
</gene>
<accession>G7IUR4</accession>
<dbReference type="AlphaFoldDB" id="G7IUR4"/>
<dbReference type="EMBL" id="CM001218">
    <property type="protein sequence ID" value="AES67988.1"/>
    <property type="molecule type" value="Genomic_DNA"/>
</dbReference>